<dbReference type="CDD" id="cd05466">
    <property type="entry name" value="PBP2_LTTR_substrate"/>
    <property type="match status" value="1"/>
</dbReference>
<feature type="domain" description="HTH lysR-type" evidence="5">
    <location>
        <begin position="3"/>
        <end position="60"/>
    </location>
</feature>
<dbReference type="Proteomes" id="UP000196531">
    <property type="component" value="Unassembled WGS sequence"/>
</dbReference>
<evidence type="ECO:0000256" key="4">
    <source>
        <dbReference type="ARBA" id="ARBA00023163"/>
    </source>
</evidence>
<dbReference type="InterPro" id="IPR036390">
    <property type="entry name" value="WH_DNA-bd_sf"/>
</dbReference>
<accession>A0A1Y5FD38</accession>
<dbReference type="PANTHER" id="PTHR30126:SF40">
    <property type="entry name" value="HTH-TYPE TRANSCRIPTIONAL REGULATOR GLTR"/>
    <property type="match status" value="1"/>
</dbReference>
<dbReference type="PRINTS" id="PR00039">
    <property type="entry name" value="HTHLYSR"/>
</dbReference>
<dbReference type="GO" id="GO:0000976">
    <property type="term" value="F:transcription cis-regulatory region binding"/>
    <property type="evidence" value="ECO:0007669"/>
    <property type="project" value="TreeGrafter"/>
</dbReference>
<evidence type="ECO:0000259" key="5">
    <source>
        <dbReference type="PROSITE" id="PS50931"/>
    </source>
</evidence>
<dbReference type="SUPFAM" id="SSF46785">
    <property type="entry name" value="Winged helix' DNA-binding domain"/>
    <property type="match status" value="1"/>
</dbReference>
<name>A0A1Y5FD38_9BACT</name>
<dbReference type="Pfam" id="PF00126">
    <property type="entry name" value="HTH_1"/>
    <property type="match status" value="1"/>
</dbReference>
<organism evidence="6 7">
    <name type="scientific">Halobacteriovorax marinus</name>
    <dbReference type="NCBI Taxonomy" id="97084"/>
    <lineage>
        <taxon>Bacteria</taxon>
        <taxon>Pseudomonadati</taxon>
        <taxon>Bdellovibrionota</taxon>
        <taxon>Bacteriovoracia</taxon>
        <taxon>Bacteriovoracales</taxon>
        <taxon>Halobacteriovoraceae</taxon>
        <taxon>Halobacteriovorax</taxon>
    </lineage>
</organism>
<proteinExistence type="inferred from homology"/>
<keyword evidence="4" id="KW-0804">Transcription</keyword>
<dbReference type="FunFam" id="1.10.10.10:FF:000001">
    <property type="entry name" value="LysR family transcriptional regulator"/>
    <property type="match status" value="1"/>
</dbReference>
<evidence type="ECO:0000313" key="7">
    <source>
        <dbReference type="Proteomes" id="UP000196531"/>
    </source>
</evidence>
<keyword evidence="3" id="KW-0238">DNA-binding</keyword>
<dbReference type="InterPro" id="IPR000847">
    <property type="entry name" value="LysR_HTH_N"/>
</dbReference>
<dbReference type="AlphaFoldDB" id="A0A1Y5FD38"/>
<dbReference type="Pfam" id="PF03466">
    <property type="entry name" value="LysR_substrate"/>
    <property type="match status" value="1"/>
</dbReference>
<dbReference type="Gene3D" id="3.40.190.290">
    <property type="match status" value="1"/>
</dbReference>
<dbReference type="Gene3D" id="1.10.10.10">
    <property type="entry name" value="Winged helix-like DNA-binding domain superfamily/Winged helix DNA-binding domain"/>
    <property type="match status" value="1"/>
</dbReference>
<keyword evidence="2" id="KW-0805">Transcription regulation</keyword>
<gene>
    <name evidence="6" type="ORF">A9Q84_10490</name>
</gene>
<dbReference type="PANTHER" id="PTHR30126">
    <property type="entry name" value="HTH-TYPE TRANSCRIPTIONAL REGULATOR"/>
    <property type="match status" value="1"/>
</dbReference>
<dbReference type="SUPFAM" id="SSF53850">
    <property type="entry name" value="Periplasmic binding protein-like II"/>
    <property type="match status" value="1"/>
</dbReference>
<evidence type="ECO:0000256" key="1">
    <source>
        <dbReference type="ARBA" id="ARBA00009437"/>
    </source>
</evidence>
<dbReference type="InterPro" id="IPR005119">
    <property type="entry name" value="LysR_subst-bd"/>
</dbReference>
<dbReference type="EMBL" id="MAAO01000006">
    <property type="protein sequence ID" value="OUR96760.1"/>
    <property type="molecule type" value="Genomic_DNA"/>
</dbReference>
<sequence length="280" mass="31790">MLPSSNDIQYFIEVSKTLNLSRSAERLGVTQPTLTFAIKRLEESLGVNLLVRSKTGVALTRHGESFRRESKKFLEDWYQLKSKIVQEKEEVRGLYSIGVHPSVALYTLSDFIPELYLNYDKLEIKLVHDSSRIITEQVISNKLDLGIVVNPVSHPDLVIIKLITDEVSLWESPENKNSDVLLCDPDLNQTSSLMQKLKKQKFKFSRIIHSQNLEVLTDLVQNGAGIGILPGKVVSASKRRLNKVPSSPFFKDTICLIYRADRVKTKASEEIIARIKKLKK</sequence>
<protein>
    <recommendedName>
        <fullName evidence="5">HTH lysR-type domain-containing protein</fullName>
    </recommendedName>
</protein>
<evidence type="ECO:0000256" key="2">
    <source>
        <dbReference type="ARBA" id="ARBA00023015"/>
    </source>
</evidence>
<comment type="caution">
    <text evidence="6">The sequence shown here is derived from an EMBL/GenBank/DDBJ whole genome shotgun (WGS) entry which is preliminary data.</text>
</comment>
<dbReference type="InterPro" id="IPR036388">
    <property type="entry name" value="WH-like_DNA-bd_sf"/>
</dbReference>
<dbReference type="PROSITE" id="PS50931">
    <property type="entry name" value="HTH_LYSR"/>
    <property type="match status" value="1"/>
</dbReference>
<comment type="similarity">
    <text evidence="1">Belongs to the LysR transcriptional regulatory family.</text>
</comment>
<reference evidence="7" key="1">
    <citation type="journal article" date="2017" name="Proc. Natl. Acad. Sci. U.S.A.">
        <title>Simulation of Deepwater Horizon oil plume reveals substrate specialization within a complex community of hydrocarbon-degraders.</title>
        <authorList>
            <person name="Hu P."/>
            <person name="Dubinsky E.A."/>
            <person name="Probst A.J."/>
            <person name="Wang J."/>
            <person name="Sieber C.M.K."/>
            <person name="Tom L.M."/>
            <person name="Gardinali P."/>
            <person name="Banfield J.F."/>
            <person name="Atlas R.M."/>
            <person name="Andersen G.L."/>
        </authorList>
    </citation>
    <scope>NUCLEOTIDE SEQUENCE [LARGE SCALE GENOMIC DNA]</scope>
</reference>
<evidence type="ECO:0000256" key="3">
    <source>
        <dbReference type="ARBA" id="ARBA00023125"/>
    </source>
</evidence>
<dbReference type="GO" id="GO:0003700">
    <property type="term" value="F:DNA-binding transcription factor activity"/>
    <property type="evidence" value="ECO:0007669"/>
    <property type="project" value="InterPro"/>
</dbReference>
<evidence type="ECO:0000313" key="6">
    <source>
        <dbReference type="EMBL" id="OUR96760.1"/>
    </source>
</evidence>